<dbReference type="KEGG" id="dwu:DVJ83_14955"/>
<protein>
    <submittedName>
        <fullName evidence="2">Uncharacterized protein</fullName>
    </submittedName>
</protein>
<geneLocation type="plasmid" evidence="3">
    <name>pdrdb</name>
</geneLocation>
<keyword evidence="1" id="KW-1133">Transmembrane helix</keyword>
<evidence type="ECO:0000313" key="2">
    <source>
        <dbReference type="EMBL" id="AXH00477.1"/>
    </source>
</evidence>
<dbReference type="Proteomes" id="UP000253744">
    <property type="component" value="Plasmid pDrdB"/>
</dbReference>
<accession>A0A345ILA4</accession>
<dbReference type="EMBL" id="CP031160">
    <property type="protein sequence ID" value="AXH00477.1"/>
    <property type="molecule type" value="Genomic_DNA"/>
</dbReference>
<dbReference type="AlphaFoldDB" id="A0A345ILA4"/>
<reference evidence="2 3" key="1">
    <citation type="submission" date="2018-07" db="EMBL/GenBank/DDBJ databases">
        <title>Complete Genome and Methylome Analysis of Deinococcus wulumuqiensis NEB 479.</title>
        <authorList>
            <person name="Fomenkov A."/>
            <person name="Luyten Y."/>
            <person name="Vincze T."/>
            <person name="Anton B.P."/>
            <person name="Clark T."/>
            <person name="Roberts R.J."/>
            <person name="Morgan R.D."/>
        </authorList>
    </citation>
    <scope>NUCLEOTIDE SEQUENCE [LARGE SCALE GENOMIC DNA]</scope>
    <source>
        <strain evidence="2 3">NEB 479</strain>
        <plasmid evidence="3">Plasmid pdrdb</plasmid>
    </source>
</reference>
<sequence length="74" mass="8236">MEFFRMSWNWKVLVGLAMIVGALYFSVSPGTLPFLLVGMCLLPVVSMRLLPHGHRSAQPELALAYVPVKPPPRT</sequence>
<keyword evidence="2" id="KW-0614">Plasmid</keyword>
<evidence type="ECO:0000256" key="1">
    <source>
        <dbReference type="SAM" id="Phobius"/>
    </source>
</evidence>
<organism evidence="2 3">
    <name type="scientific">Deinococcus wulumuqiensis</name>
    <dbReference type="NCBI Taxonomy" id="980427"/>
    <lineage>
        <taxon>Bacteria</taxon>
        <taxon>Thermotogati</taxon>
        <taxon>Deinococcota</taxon>
        <taxon>Deinococci</taxon>
        <taxon>Deinococcales</taxon>
        <taxon>Deinococcaceae</taxon>
        <taxon>Deinococcus</taxon>
    </lineage>
</organism>
<keyword evidence="1" id="KW-0812">Transmembrane</keyword>
<proteinExistence type="predicted"/>
<evidence type="ECO:0000313" key="3">
    <source>
        <dbReference type="Proteomes" id="UP000253744"/>
    </source>
</evidence>
<keyword evidence="1" id="KW-0472">Membrane</keyword>
<feature type="transmembrane region" description="Helical" evidence="1">
    <location>
        <begin position="7"/>
        <end position="25"/>
    </location>
</feature>
<gene>
    <name evidence="2" type="ORF">DVJ83_14955</name>
</gene>
<name>A0A345ILA4_9DEIO</name>